<feature type="transmembrane region" description="Helical" evidence="1">
    <location>
        <begin position="12"/>
        <end position="33"/>
    </location>
</feature>
<dbReference type="Proteomes" id="UP000440125">
    <property type="component" value="Unassembled WGS sequence"/>
</dbReference>
<dbReference type="OrthoDB" id="43903at2157"/>
<evidence type="ECO:0000313" key="2">
    <source>
        <dbReference type="EMBL" id="MUM63778.1"/>
    </source>
</evidence>
<evidence type="ECO:0000256" key="1">
    <source>
        <dbReference type="SAM" id="Phobius"/>
    </source>
</evidence>
<dbReference type="AlphaFoldDB" id="A0A6A9QIP6"/>
<sequence>MIKKILSGFIGGLLEIIFFINNLSVFSTISYHVLRIDSVIVGILLHLIAAIIIALVGISIIEVTKVRYENRNFLSTLIMGILFGSAVLSLFSLPVHLLVFPIKITLTYVLAHIFYGIITYLVYSFFK</sequence>
<dbReference type="EMBL" id="WFIY01000004">
    <property type="protein sequence ID" value="MUM63778.1"/>
    <property type="molecule type" value="Genomic_DNA"/>
</dbReference>
<name>A0A6A9QIP6_ACIIN</name>
<keyword evidence="1" id="KW-0812">Transmembrane</keyword>
<keyword evidence="3" id="KW-1185">Reference proteome</keyword>
<protein>
    <submittedName>
        <fullName evidence="2">Uncharacterized protein</fullName>
    </submittedName>
</protein>
<feature type="transmembrane region" description="Helical" evidence="1">
    <location>
        <begin position="39"/>
        <end position="61"/>
    </location>
</feature>
<evidence type="ECO:0000313" key="3">
    <source>
        <dbReference type="Proteomes" id="UP000440125"/>
    </source>
</evidence>
<feature type="transmembrane region" description="Helical" evidence="1">
    <location>
        <begin position="105"/>
        <end position="126"/>
    </location>
</feature>
<keyword evidence="1" id="KW-0472">Membrane</keyword>
<organism evidence="2 3">
    <name type="scientific">Acidianus infernus</name>
    <dbReference type="NCBI Taxonomy" id="12915"/>
    <lineage>
        <taxon>Archaea</taxon>
        <taxon>Thermoproteota</taxon>
        <taxon>Thermoprotei</taxon>
        <taxon>Sulfolobales</taxon>
        <taxon>Sulfolobaceae</taxon>
        <taxon>Acidianus</taxon>
    </lineage>
</organism>
<dbReference type="RefSeq" id="WP_155862363.1">
    <property type="nucleotide sequence ID" value="NZ_WFIY01000004.1"/>
</dbReference>
<accession>A0A6A9QIP6</accession>
<proteinExistence type="predicted"/>
<gene>
    <name evidence="2" type="ORF">D1867_00600</name>
</gene>
<keyword evidence="1" id="KW-1133">Transmembrane helix</keyword>
<feature type="transmembrane region" description="Helical" evidence="1">
    <location>
        <begin position="73"/>
        <end position="93"/>
    </location>
</feature>
<reference evidence="2 3" key="1">
    <citation type="submission" date="2019-10" db="EMBL/GenBank/DDBJ databases">
        <title>Genome Sequences from Six Type Strain Members of the Archaeal Family Sulfolobaceae: Acidianus ambivalens, Acidianus infernus, Metallosphaera prunae, Stygiolobus azoricus, Sulfolobus metallicus, and Sulfurisphaera ohwakuensis.</title>
        <authorList>
            <person name="Counts J.A."/>
            <person name="Kelly R.M."/>
        </authorList>
    </citation>
    <scope>NUCLEOTIDE SEQUENCE [LARGE SCALE GENOMIC DNA]</scope>
    <source>
        <strain evidence="2 3">DSM 3191</strain>
    </source>
</reference>
<comment type="caution">
    <text evidence="2">The sequence shown here is derived from an EMBL/GenBank/DDBJ whole genome shotgun (WGS) entry which is preliminary data.</text>
</comment>